<dbReference type="AlphaFoldDB" id="A0ABD0Q8E1"/>
<organism evidence="1 2">
    <name type="scientific">Cirrhinus mrigala</name>
    <name type="common">Mrigala</name>
    <dbReference type="NCBI Taxonomy" id="683832"/>
    <lineage>
        <taxon>Eukaryota</taxon>
        <taxon>Metazoa</taxon>
        <taxon>Chordata</taxon>
        <taxon>Craniata</taxon>
        <taxon>Vertebrata</taxon>
        <taxon>Euteleostomi</taxon>
        <taxon>Actinopterygii</taxon>
        <taxon>Neopterygii</taxon>
        <taxon>Teleostei</taxon>
        <taxon>Ostariophysi</taxon>
        <taxon>Cypriniformes</taxon>
        <taxon>Cyprinidae</taxon>
        <taxon>Labeoninae</taxon>
        <taxon>Labeonini</taxon>
        <taxon>Cirrhinus</taxon>
    </lineage>
</organism>
<accession>A0ABD0Q8E1</accession>
<proteinExistence type="predicted"/>
<gene>
    <name evidence="1" type="ORF">M9458_021903</name>
</gene>
<feature type="non-terminal residue" evidence="1">
    <location>
        <position position="1"/>
    </location>
</feature>
<sequence length="74" mass="8095">VQTTQSEDPNMYYQGSYDAQPYGASYAMPFSYATATVGADNSKPLKAEPSVPYPIPSCDLTPITTDLVKKRLKD</sequence>
<reference evidence="1 2" key="1">
    <citation type="submission" date="2024-05" db="EMBL/GenBank/DDBJ databases">
        <title>Genome sequencing and assembly of Indian major carp, Cirrhinus mrigala (Hamilton, 1822).</title>
        <authorList>
            <person name="Mohindra V."/>
            <person name="Chowdhury L.M."/>
            <person name="Lal K."/>
            <person name="Jena J.K."/>
        </authorList>
    </citation>
    <scope>NUCLEOTIDE SEQUENCE [LARGE SCALE GENOMIC DNA]</scope>
    <source>
        <strain evidence="1">CM1030</strain>
        <tissue evidence="1">Blood</tissue>
    </source>
</reference>
<dbReference type="Proteomes" id="UP001529510">
    <property type="component" value="Unassembled WGS sequence"/>
</dbReference>
<keyword evidence="2" id="KW-1185">Reference proteome</keyword>
<name>A0ABD0Q8E1_CIRMR</name>
<evidence type="ECO:0000313" key="1">
    <source>
        <dbReference type="EMBL" id="KAL0182528.1"/>
    </source>
</evidence>
<feature type="non-terminal residue" evidence="1">
    <location>
        <position position="74"/>
    </location>
</feature>
<protein>
    <submittedName>
        <fullName evidence="1">Uncharacterized protein</fullName>
    </submittedName>
</protein>
<dbReference type="EMBL" id="JAMKFB020000010">
    <property type="protein sequence ID" value="KAL0182528.1"/>
    <property type="molecule type" value="Genomic_DNA"/>
</dbReference>
<comment type="caution">
    <text evidence="1">The sequence shown here is derived from an EMBL/GenBank/DDBJ whole genome shotgun (WGS) entry which is preliminary data.</text>
</comment>
<evidence type="ECO:0000313" key="2">
    <source>
        <dbReference type="Proteomes" id="UP001529510"/>
    </source>
</evidence>